<proteinExistence type="predicted"/>
<evidence type="ECO:0000313" key="1">
    <source>
        <dbReference type="EMBL" id="ASS96642.1"/>
    </source>
</evidence>
<sequence>MYKYREEFGIHIEIKSTLIVPLTRKTEIKPLIEEDKYHLYAICKRKILRFDKDFLTITDEKKLKTQILLTVDEEDEKRHPFPVVLQLTFDSNKSPFSHKLVSNKKEIEVYDCEGKLVYEANAAIVLQEAFDQLRHLHFENGEIEEAKTVEALCRLIGLEVLYIGQSYGSGDVATTDGYERLEEHKPLQKILTKLFNSPGEDVWLMLFSIDEEIEIHSLESVIYQVVNDDLNQKHKENMINFNITPKHLLTAVEALLIGYFRPEFNSEFNKDNKLFPYPNKEYQQILDLDCNGFGLRLSTRERVADNSFVSTRIFTPKQKNQFAVHTIHTPMDQNRDYIYKDIMGASPIIFLNELSEYNSFKAKNPI</sequence>
<evidence type="ECO:0000313" key="2">
    <source>
        <dbReference type="Proteomes" id="UP000214618"/>
    </source>
</evidence>
<accession>A0A223EN08</accession>
<name>A0A223EN08_9BACI</name>
<dbReference type="AlphaFoldDB" id="A0A223EN08"/>
<dbReference type="OrthoDB" id="8442303at2"/>
<dbReference type="GeneID" id="56475790"/>
<dbReference type="Proteomes" id="UP000214618">
    <property type="component" value="Chromosome"/>
</dbReference>
<dbReference type="EMBL" id="CP017704">
    <property type="protein sequence ID" value="ASS96642.1"/>
    <property type="molecule type" value="Genomic_DNA"/>
</dbReference>
<protein>
    <submittedName>
        <fullName evidence="1">Uncharacterized protein</fullName>
    </submittedName>
</protein>
<gene>
    <name evidence="1" type="ORF">BS1321_23685</name>
</gene>
<reference evidence="1 2" key="1">
    <citation type="submission" date="2016-10" db="EMBL/GenBank/DDBJ databases">
        <title>The whole genome sequencing and assembly of Bacillus simplex DSM 1321 strain.</title>
        <authorList>
            <person name="Park M.-K."/>
            <person name="Lee Y.-J."/>
            <person name="Yi H."/>
            <person name="Bahn Y.-S."/>
            <person name="Kim J.F."/>
            <person name="Lee D.-W."/>
        </authorList>
    </citation>
    <scope>NUCLEOTIDE SEQUENCE [LARGE SCALE GENOMIC DNA]</scope>
    <source>
        <strain evidence="1 2">DSM 1321</strain>
    </source>
</reference>
<dbReference type="RefSeq" id="WP_063234388.1">
    <property type="nucleotide sequence ID" value="NZ_BCVO01000015.1"/>
</dbReference>
<organism evidence="1 2">
    <name type="scientific">Peribacillus simplex NBRC 15720 = DSM 1321</name>
    <dbReference type="NCBI Taxonomy" id="1349754"/>
    <lineage>
        <taxon>Bacteria</taxon>
        <taxon>Bacillati</taxon>
        <taxon>Bacillota</taxon>
        <taxon>Bacilli</taxon>
        <taxon>Bacillales</taxon>
        <taxon>Bacillaceae</taxon>
        <taxon>Peribacillus</taxon>
    </lineage>
</organism>